<keyword evidence="6 8" id="KW-0472">Membrane</keyword>
<feature type="transmembrane region" description="Helical" evidence="8">
    <location>
        <begin position="447"/>
        <end position="466"/>
    </location>
</feature>
<evidence type="ECO:0000256" key="8">
    <source>
        <dbReference type="SAM" id="Phobius"/>
    </source>
</evidence>
<reference evidence="10" key="1">
    <citation type="journal article" date="2019" name="Int. J. Syst. Evol. Microbiol.">
        <title>The Global Catalogue of Microorganisms (GCM) 10K type strain sequencing project: providing services to taxonomists for standard genome sequencing and annotation.</title>
        <authorList>
            <consortium name="The Broad Institute Genomics Platform"/>
            <consortium name="The Broad Institute Genome Sequencing Center for Infectious Disease"/>
            <person name="Wu L."/>
            <person name="Ma J."/>
        </authorList>
    </citation>
    <scope>NUCLEOTIDE SEQUENCE [LARGE SCALE GENOMIC DNA]</scope>
    <source>
        <strain evidence="10">CGMCC 4.7304</strain>
    </source>
</reference>
<evidence type="ECO:0000256" key="3">
    <source>
        <dbReference type="ARBA" id="ARBA00022679"/>
    </source>
</evidence>
<keyword evidence="4 8" id="KW-0812">Transmembrane</keyword>
<evidence type="ECO:0000256" key="5">
    <source>
        <dbReference type="ARBA" id="ARBA00022989"/>
    </source>
</evidence>
<keyword evidence="2 9" id="KW-0328">Glycosyltransferase</keyword>
<comment type="caution">
    <text evidence="9">The sequence shown here is derived from an EMBL/GenBank/DDBJ whole genome shotgun (WGS) entry which is preliminary data.</text>
</comment>
<evidence type="ECO:0000256" key="7">
    <source>
        <dbReference type="ARBA" id="ARBA00043987"/>
    </source>
</evidence>
<feature type="transmembrane region" description="Helical" evidence="8">
    <location>
        <begin position="290"/>
        <end position="312"/>
    </location>
</feature>
<dbReference type="EMBL" id="JBHSPB010000003">
    <property type="protein sequence ID" value="MFC5719628.1"/>
    <property type="molecule type" value="Genomic_DNA"/>
</dbReference>
<feature type="transmembrane region" description="Helical" evidence="8">
    <location>
        <begin position="206"/>
        <end position="228"/>
    </location>
</feature>
<feature type="transmembrane region" description="Helical" evidence="8">
    <location>
        <begin position="174"/>
        <end position="194"/>
    </location>
</feature>
<feature type="transmembrane region" description="Helical" evidence="8">
    <location>
        <begin position="352"/>
        <end position="373"/>
    </location>
</feature>
<feature type="transmembrane region" description="Helical" evidence="8">
    <location>
        <begin position="125"/>
        <end position="145"/>
    </location>
</feature>
<dbReference type="Proteomes" id="UP001596083">
    <property type="component" value="Unassembled WGS sequence"/>
</dbReference>
<evidence type="ECO:0000313" key="9">
    <source>
        <dbReference type="EMBL" id="MFC5719628.1"/>
    </source>
</evidence>
<name>A0ABW0YXU3_9ACTN</name>
<dbReference type="InterPro" id="IPR049829">
    <property type="entry name" value="MptA/B-like"/>
</dbReference>
<comment type="similarity">
    <text evidence="7">Belongs to the MptA/B family.</text>
</comment>
<evidence type="ECO:0000256" key="2">
    <source>
        <dbReference type="ARBA" id="ARBA00022676"/>
    </source>
</evidence>
<keyword evidence="5 8" id="KW-1133">Transmembrane helix</keyword>
<feature type="transmembrane region" description="Helical" evidence="8">
    <location>
        <begin position="248"/>
        <end position="278"/>
    </location>
</feature>
<sequence length="489" mass="49708">MTSAVRGRPVLCCAGVGTAGSVLVAAGGRFTGALPPGDPDGVWGTPAPTLVPLGNALAYAGLVLLAAAWWRLGRLLRDGAALDGRRQWALLCCWALPLLPVPLMYSSDVYSYVAQGALAGRGMPVYALGPAALGGPLLAGIPAMWHHTPAPYGPLFIVVARTVVAVTGERHVVAAVLGIRAVAVLGLGLMAWSVRALAARSGAGTAGAWWAGVLNPLVLTHFVAGAHNDALMLGLTTAGLVAFRRGRWVLGTVVLTLAVLVKVPSVVALLCAAAVAVAERGSGRARARRAAGITAVFAGTLVAGVALCGQGWGWLPALRTPAQATTALSLSTDAGQLLAWGVELVSGHPASAAVPAARAAVMLLGLYGVAHWVRRAPRSGPEYATGMALLGVVACAPALQPWYPLWGAVPLAAVAWRLLYRPEAEAVMAVLLLSVMPSGLGPGRLDVLAACAGGLPVLAAVTVWLARERTTAGGPMPTEPRPRLPSAGG</sequence>
<proteinExistence type="inferred from homology"/>
<dbReference type="NCBIfam" id="NF038066">
    <property type="entry name" value="MptB"/>
    <property type="match status" value="1"/>
</dbReference>
<keyword evidence="10" id="KW-1185">Reference proteome</keyword>
<dbReference type="Pfam" id="PF26314">
    <property type="entry name" value="MptA_B_family"/>
    <property type="match status" value="1"/>
</dbReference>
<protein>
    <submittedName>
        <fullName evidence="9">Polyprenol phosphomannose-dependent alpha 1,6 mannosyltransferase MptB</fullName>
    </submittedName>
</protein>
<accession>A0ABW0YXU3</accession>
<dbReference type="RefSeq" id="WP_390314736.1">
    <property type="nucleotide sequence ID" value="NZ_JBHSPB010000003.1"/>
</dbReference>
<feature type="transmembrane region" description="Helical" evidence="8">
    <location>
        <begin position="49"/>
        <end position="68"/>
    </location>
</feature>
<organism evidence="9 10">
    <name type="scientific">Streptomyces gamaensis</name>
    <dbReference type="NCBI Taxonomy" id="1763542"/>
    <lineage>
        <taxon>Bacteria</taxon>
        <taxon>Bacillati</taxon>
        <taxon>Actinomycetota</taxon>
        <taxon>Actinomycetes</taxon>
        <taxon>Kitasatosporales</taxon>
        <taxon>Streptomycetaceae</taxon>
        <taxon>Streptomyces</taxon>
    </lineage>
</organism>
<keyword evidence="3" id="KW-0808">Transferase</keyword>
<evidence type="ECO:0000256" key="4">
    <source>
        <dbReference type="ARBA" id="ARBA00022692"/>
    </source>
</evidence>
<feature type="transmembrane region" description="Helical" evidence="8">
    <location>
        <begin position="385"/>
        <end position="403"/>
    </location>
</feature>
<evidence type="ECO:0000256" key="1">
    <source>
        <dbReference type="ARBA" id="ARBA00004141"/>
    </source>
</evidence>
<gene>
    <name evidence="9" type="primary">mptB</name>
    <name evidence="9" type="ORF">ACFP1Z_05475</name>
</gene>
<evidence type="ECO:0000313" key="10">
    <source>
        <dbReference type="Proteomes" id="UP001596083"/>
    </source>
</evidence>
<evidence type="ECO:0000256" key="6">
    <source>
        <dbReference type="ARBA" id="ARBA00023136"/>
    </source>
</evidence>
<dbReference type="GO" id="GO:0016757">
    <property type="term" value="F:glycosyltransferase activity"/>
    <property type="evidence" value="ECO:0007669"/>
    <property type="project" value="UniProtKB-KW"/>
</dbReference>
<comment type="subcellular location">
    <subcellularLocation>
        <location evidence="1">Membrane</location>
        <topology evidence="1">Multi-pass membrane protein</topology>
    </subcellularLocation>
</comment>